<dbReference type="PANTHER" id="PTHR12835">
    <property type="entry name" value="BIOTIN PROTEIN LIGASE"/>
    <property type="match status" value="1"/>
</dbReference>
<dbReference type="InterPro" id="IPR004408">
    <property type="entry name" value="Biotin_CoA_COase_ligase"/>
</dbReference>
<dbReference type="InterPro" id="IPR019197">
    <property type="entry name" value="Biotin-prot_ligase_N"/>
</dbReference>
<dbReference type="STRING" id="154538.A0A1M2VG74"/>
<accession>A0A1M2VG74</accession>
<dbReference type="InterPro" id="IPR004143">
    <property type="entry name" value="BPL_LPL_catalytic"/>
</dbReference>
<reference evidence="4 5" key="1">
    <citation type="submission" date="2016-10" db="EMBL/GenBank/DDBJ databases">
        <title>Genome sequence of the basidiomycete white-rot fungus Trametes pubescens.</title>
        <authorList>
            <person name="Makela M.R."/>
            <person name="Granchi Z."/>
            <person name="Peng M."/>
            <person name="De Vries R.P."/>
            <person name="Grigoriev I."/>
            <person name="Riley R."/>
            <person name="Hilden K."/>
        </authorList>
    </citation>
    <scope>NUCLEOTIDE SEQUENCE [LARGE SCALE GENOMIC DNA]</scope>
    <source>
        <strain evidence="4 5">FBCC735</strain>
    </source>
</reference>
<comment type="similarity">
    <text evidence="1">Belongs to the biotin--protein ligase family.</text>
</comment>
<gene>
    <name evidence="4" type="ORF">TRAPUB_2577</name>
</gene>
<name>A0A1M2VG74_TRAPU</name>
<dbReference type="AlphaFoldDB" id="A0A1M2VG74"/>
<protein>
    <submittedName>
        <fullName evidence="4">Biotin--protein ligase</fullName>
    </submittedName>
</protein>
<comment type="caution">
    <text evidence="4">The sequence shown here is derived from an EMBL/GenBank/DDBJ whole genome shotgun (WGS) entry which is preliminary data.</text>
</comment>
<dbReference type="PROSITE" id="PS51733">
    <property type="entry name" value="BPL_LPL_CATALYTIC"/>
    <property type="match status" value="1"/>
</dbReference>
<evidence type="ECO:0000259" key="3">
    <source>
        <dbReference type="PROSITE" id="PS51733"/>
    </source>
</evidence>
<dbReference type="GO" id="GO:0004077">
    <property type="term" value="F:biotin--[biotin carboxyl-carrier protein] ligase activity"/>
    <property type="evidence" value="ECO:0007669"/>
    <property type="project" value="InterPro"/>
</dbReference>
<dbReference type="EMBL" id="MNAD01001300">
    <property type="protein sequence ID" value="OJT06569.1"/>
    <property type="molecule type" value="Genomic_DNA"/>
</dbReference>
<proteinExistence type="inferred from homology"/>
<dbReference type="OrthoDB" id="10250105at2759"/>
<dbReference type="Pfam" id="PF09825">
    <property type="entry name" value="BPL_N"/>
    <property type="match status" value="2"/>
</dbReference>
<dbReference type="InterPro" id="IPR045864">
    <property type="entry name" value="aa-tRNA-synth_II/BPL/LPL"/>
</dbReference>
<dbReference type="Pfam" id="PF03099">
    <property type="entry name" value="BPL_LplA_LipB"/>
    <property type="match status" value="1"/>
</dbReference>
<dbReference type="OMA" id="HHAFYSN"/>
<evidence type="ECO:0000256" key="2">
    <source>
        <dbReference type="ARBA" id="ARBA00022598"/>
    </source>
</evidence>
<keyword evidence="5" id="KW-1185">Reference proteome</keyword>
<dbReference type="GO" id="GO:0005737">
    <property type="term" value="C:cytoplasm"/>
    <property type="evidence" value="ECO:0007669"/>
    <property type="project" value="TreeGrafter"/>
</dbReference>
<evidence type="ECO:0000256" key="1">
    <source>
        <dbReference type="ARBA" id="ARBA00009934"/>
    </source>
</evidence>
<evidence type="ECO:0000313" key="5">
    <source>
        <dbReference type="Proteomes" id="UP000184267"/>
    </source>
</evidence>
<feature type="domain" description="BPL/LPL catalytic" evidence="3">
    <location>
        <begin position="381"/>
        <end position="581"/>
    </location>
</feature>
<dbReference type="SUPFAM" id="SSF55681">
    <property type="entry name" value="Class II aaRS and biotin synthetases"/>
    <property type="match status" value="1"/>
</dbReference>
<keyword evidence="2 4" id="KW-0436">Ligase</keyword>
<dbReference type="Gene3D" id="3.30.930.10">
    <property type="entry name" value="Bira Bifunctional Protein, Domain 2"/>
    <property type="match status" value="1"/>
</dbReference>
<organism evidence="4 5">
    <name type="scientific">Trametes pubescens</name>
    <name type="common">White-rot fungus</name>
    <dbReference type="NCBI Taxonomy" id="154538"/>
    <lineage>
        <taxon>Eukaryota</taxon>
        <taxon>Fungi</taxon>
        <taxon>Dikarya</taxon>
        <taxon>Basidiomycota</taxon>
        <taxon>Agaricomycotina</taxon>
        <taxon>Agaricomycetes</taxon>
        <taxon>Polyporales</taxon>
        <taxon>Polyporaceae</taxon>
        <taxon>Trametes</taxon>
    </lineage>
</organism>
<dbReference type="CDD" id="cd16442">
    <property type="entry name" value="BPL"/>
    <property type="match status" value="1"/>
</dbReference>
<evidence type="ECO:0000313" key="4">
    <source>
        <dbReference type="EMBL" id="OJT06569.1"/>
    </source>
</evidence>
<sequence length="688" mass="73094">MNILVYSGPATSPPSLSHTLSTLRAVLLPHYAVQPIAPQTLAAHPWAVTCALLVFPAFLPTATSPGAVPPSAATAVQKYAERGGKVLTLGSDVRVHESRARVSLAAGIESAALEDTGLLTFTNGESRLNFSLAAPKGNVLDAAGEPATLTLPDGTTVGPLLRVPGGKVNFTDITGSDGLSVLASYGPSCDARTAAGIKTPIGDGAAAFWNTHLEYSTREEIASSLLTKDSALTPAELVKAEDGRIRVLRDTLAGLGLTLPAQGSSVARPTAQVLTRAPWRAGVVLSVLKGLEVPDLLTVGEKGYEFKDSNDTFIVHGASAAADVLSVDQAKRYLSEDSTTWNPKHIVVFDGRELPARELVPRFDLEAYYAALQDARKKQECPASYTDEGWGMGEALLYGEVVTSTQTMLDKNLRLLSTLPVPMLSLASSQLTGRGRGGNVWLSPPGCLQFSLLLRAPLSALPAQKIVFVQYLFALAVVEACRDPAVLGTDGARVRIKWPNDIYAELPGTGEQHKIGGILVNTSFGGGKVELVVGCGLNVLNPPPISSLAQLLPPGSERHPSMERTLAAIMARFERMWTAFIAARGSFAPFMDLYLDRWLHSCVFHAAYICFASLTCGYGRSDQLVTLTTVTPPRKVRIVGITPDHGLLRTLPERNGWGGGGGQGVEYIDLQPDGNSFDLMAGLIKTKT</sequence>
<dbReference type="PANTHER" id="PTHR12835:SF5">
    <property type="entry name" value="BIOTIN--PROTEIN LIGASE"/>
    <property type="match status" value="1"/>
</dbReference>
<dbReference type="Proteomes" id="UP000184267">
    <property type="component" value="Unassembled WGS sequence"/>
</dbReference>